<evidence type="ECO:0000313" key="3">
    <source>
        <dbReference type="Proteomes" id="UP001642540"/>
    </source>
</evidence>
<dbReference type="EMBL" id="CAXLJM020000013">
    <property type="protein sequence ID" value="CAL8078158.1"/>
    <property type="molecule type" value="Genomic_DNA"/>
</dbReference>
<evidence type="ECO:0000256" key="1">
    <source>
        <dbReference type="SAM" id="MobiDB-lite"/>
    </source>
</evidence>
<protein>
    <submittedName>
        <fullName evidence="2">Uncharacterized protein</fullName>
    </submittedName>
</protein>
<feature type="compositionally biased region" description="Polar residues" evidence="1">
    <location>
        <begin position="1"/>
        <end position="17"/>
    </location>
</feature>
<evidence type="ECO:0000313" key="2">
    <source>
        <dbReference type="EMBL" id="CAL8078158.1"/>
    </source>
</evidence>
<feature type="region of interest" description="Disordered" evidence="1">
    <location>
        <begin position="1"/>
        <end position="22"/>
    </location>
</feature>
<proteinExistence type="predicted"/>
<name>A0ABP1PUM0_9HEXA</name>
<sequence>MQTLTISTQSDRPVTSNRRNKRSADESIPYFFYRIVWGRLPLLDGGNADKVKQDGMDLSSNLLTLPALFDRPVESHTRSKRIADSPWFHFYNRVIWPVIKGINTMG</sequence>
<reference evidence="2 3" key="1">
    <citation type="submission" date="2024-08" db="EMBL/GenBank/DDBJ databases">
        <authorList>
            <person name="Cucini C."/>
            <person name="Frati F."/>
        </authorList>
    </citation>
    <scope>NUCLEOTIDE SEQUENCE [LARGE SCALE GENOMIC DNA]</scope>
</reference>
<accession>A0ABP1PUM0</accession>
<dbReference type="Proteomes" id="UP001642540">
    <property type="component" value="Unassembled WGS sequence"/>
</dbReference>
<gene>
    <name evidence="2" type="ORF">ODALV1_LOCUS4015</name>
</gene>
<organism evidence="2 3">
    <name type="scientific">Orchesella dallaii</name>
    <dbReference type="NCBI Taxonomy" id="48710"/>
    <lineage>
        <taxon>Eukaryota</taxon>
        <taxon>Metazoa</taxon>
        <taxon>Ecdysozoa</taxon>
        <taxon>Arthropoda</taxon>
        <taxon>Hexapoda</taxon>
        <taxon>Collembola</taxon>
        <taxon>Entomobryomorpha</taxon>
        <taxon>Entomobryoidea</taxon>
        <taxon>Orchesellidae</taxon>
        <taxon>Orchesellinae</taxon>
        <taxon>Orchesella</taxon>
    </lineage>
</organism>
<comment type="caution">
    <text evidence="2">The sequence shown here is derived from an EMBL/GenBank/DDBJ whole genome shotgun (WGS) entry which is preliminary data.</text>
</comment>
<keyword evidence="3" id="KW-1185">Reference proteome</keyword>